<evidence type="ECO:0000313" key="3">
    <source>
        <dbReference type="Proteomes" id="UP000637423"/>
    </source>
</evidence>
<comment type="caution">
    <text evidence="2">The sequence shown here is derived from an EMBL/GenBank/DDBJ whole genome shotgun (WGS) entry which is preliminary data.</text>
</comment>
<gene>
    <name evidence="2" type="ORF">GCM10011396_13500</name>
</gene>
<name>A0A916XFZ3_9BURK</name>
<dbReference type="RefSeq" id="WP_188565159.1">
    <property type="nucleotide sequence ID" value="NZ_BMED01000001.1"/>
</dbReference>
<dbReference type="Proteomes" id="UP000637423">
    <property type="component" value="Unassembled WGS sequence"/>
</dbReference>
<dbReference type="PROSITE" id="PS51186">
    <property type="entry name" value="GNAT"/>
    <property type="match status" value="1"/>
</dbReference>
<feature type="domain" description="N-acetyltransferase" evidence="1">
    <location>
        <begin position="137"/>
        <end position="286"/>
    </location>
</feature>
<reference evidence="2" key="2">
    <citation type="submission" date="2020-09" db="EMBL/GenBank/DDBJ databases">
        <authorList>
            <person name="Sun Q."/>
            <person name="Zhou Y."/>
        </authorList>
    </citation>
    <scope>NUCLEOTIDE SEQUENCE</scope>
    <source>
        <strain evidence="2">CGMCC 1.10998</strain>
    </source>
</reference>
<proteinExistence type="predicted"/>
<evidence type="ECO:0000259" key="1">
    <source>
        <dbReference type="PROSITE" id="PS51186"/>
    </source>
</evidence>
<evidence type="ECO:0000313" key="2">
    <source>
        <dbReference type="EMBL" id="GGC67778.1"/>
    </source>
</evidence>
<dbReference type="Gene3D" id="3.40.630.30">
    <property type="match status" value="1"/>
</dbReference>
<dbReference type="AlphaFoldDB" id="A0A916XFZ3"/>
<dbReference type="Pfam" id="PF00583">
    <property type="entry name" value="Acetyltransf_1"/>
    <property type="match status" value="1"/>
</dbReference>
<dbReference type="InterPro" id="IPR000182">
    <property type="entry name" value="GNAT_dom"/>
</dbReference>
<dbReference type="GO" id="GO:0016747">
    <property type="term" value="F:acyltransferase activity, transferring groups other than amino-acyl groups"/>
    <property type="evidence" value="ECO:0007669"/>
    <property type="project" value="InterPro"/>
</dbReference>
<reference evidence="2" key="1">
    <citation type="journal article" date="2014" name="Int. J. Syst. Evol. Microbiol.">
        <title>Complete genome sequence of Corynebacterium casei LMG S-19264T (=DSM 44701T), isolated from a smear-ripened cheese.</title>
        <authorList>
            <consortium name="US DOE Joint Genome Institute (JGI-PGF)"/>
            <person name="Walter F."/>
            <person name="Albersmeier A."/>
            <person name="Kalinowski J."/>
            <person name="Ruckert C."/>
        </authorList>
    </citation>
    <scope>NUCLEOTIDE SEQUENCE</scope>
    <source>
        <strain evidence="2">CGMCC 1.10998</strain>
    </source>
</reference>
<accession>A0A916XFZ3</accession>
<protein>
    <submittedName>
        <fullName evidence="2">GNAT family acetyltransferase</fullName>
    </submittedName>
</protein>
<dbReference type="EMBL" id="BMED01000001">
    <property type="protein sequence ID" value="GGC67778.1"/>
    <property type="molecule type" value="Genomic_DNA"/>
</dbReference>
<organism evidence="2 3">
    <name type="scientific">Undibacterium terreum</name>
    <dbReference type="NCBI Taxonomy" id="1224302"/>
    <lineage>
        <taxon>Bacteria</taxon>
        <taxon>Pseudomonadati</taxon>
        <taxon>Pseudomonadota</taxon>
        <taxon>Betaproteobacteria</taxon>
        <taxon>Burkholderiales</taxon>
        <taxon>Oxalobacteraceae</taxon>
        <taxon>Undibacterium</taxon>
    </lineage>
</organism>
<keyword evidence="3" id="KW-1185">Reference proteome</keyword>
<dbReference type="InterPro" id="IPR016181">
    <property type="entry name" value="Acyl_CoA_acyltransferase"/>
</dbReference>
<sequence length="286" mass="30060">MPALFITPDLAYRLERAEAQHLKLQVETCALLQPEMGAHTVAIGGGVAAFTATAYGRKLNHVTGFGLGSSIPETDLLALEAAYARLGLATEIDICPYIHADALQLLAARGYVVNAFSNTYVKVLGDSLNGSPPDSGVQVETVTAANSEDFVAACIAGFSLQTHTRPRALLDILARVAIARDDTRLYIARVDGEIAGSAGLALIDSADTAVAHLYIASTLPAYRGRGIQQALLQARLADAQNAGFKLASITARPSNTSARNALRAGFDLAYSKSTFARRGISSPGEC</sequence>
<dbReference type="CDD" id="cd04301">
    <property type="entry name" value="NAT_SF"/>
    <property type="match status" value="1"/>
</dbReference>
<dbReference type="SUPFAM" id="SSF55729">
    <property type="entry name" value="Acyl-CoA N-acyltransferases (Nat)"/>
    <property type="match status" value="1"/>
</dbReference>